<keyword evidence="5" id="KW-1185">Reference proteome</keyword>
<feature type="transmembrane region" description="Helical" evidence="2">
    <location>
        <begin position="82"/>
        <end position="106"/>
    </location>
</feature>
<proteinExistence type="predicted"/>
<evidence type="ECO:0000256" key="3">
    <source>
        <dbReference type="SAM" id="SignalP"/>
    </source>
</evidence>
<feature type="compositionally biased region" description="Polar residues" evidence="1">
    <location>
        <begin position="219"/>
        <end position="229"/>
    </location>
</feature>
<evidence type="ECO:0000313" key="5">
    <source>
        <dbReference type="Proteomes" id="UP000759537"/>
    </source>
</evidence>
<reference evidence="4" key="2">
    <citation type="journal article" date="2020" name="Nat. Commun.">
        <title>Large-scale genome sequencing of mycorrhizal fungi provides insights into the early evolution of symbiotic traits.</title>
        <authorList>
            <person name="Miyauchi S."/>
            <person name="Kiss E."/>
            <person name="Kuo A."/>
            <person name="Drula E."/>
            <person name="Kohler A."/>
            <person name="Sanchez-Garcia M."/>
            <person name="Morin E."/>
            <person name="Andreopoulos B."/>
            <person name="Barry K.W."/>
            <person name="Bonito G."/>
            <person name="Buee M."/>
            <person name="Carver A."/>
            <person name="Chen C."/>
            <person name="Cichocki N."/>
            <person name="Clum A."/>
            <person name="Culley D."/>
            <person name="Crous P.W."/>
            <person name="Fauchery L."/>
            <person name="Girlanda M."/>
            <person name="Hayes R.D."/>
            <person name="Keri Z."/>
            <person name="LaButti K."/>
            <person name="Lipzen A."/>
            <person name="Lombard V."/>
            <person name="Magnuson J."/>
            <person name="Maillard F."/>
            <person name="Murat C."/>
            <person name="Nolan M."/>
            <person name="Ohm R.A."/>
            <person name="Pangilinan J."/>
            <person name="Pereira M.F."/>
            <person name="Perotto S."/>
            <person name="Peter M."/>
            <person name="Pfister S."/>
            <person name="Riley R."/>
            <person name="Sitrit Y."/>
            <person name="Stielow J.B."/>
            <person name="Szollosi G."/>
            <person name="Zifcakova L."/>
            <person name="Stursova M."/>
            <person name="Spatafora J.W."/>
            <person name="Tedersoo L."/>
            <person name="Vaario L.M."/>
            <person name="Yamada A."/>
            <person name="Yan M."/>
            <person name="Wang P."/>
            <person name="Xu J."/>
            <person name="Bruns T."/>
            <person name="Baldrian P."/>
            <person name="Vilgalys R."/>
            <person name="Dunand C."/>
            <person name="Henrissat B."/>
            <person name="Grigoriev I.V."/>
            <person name="Hibbett D."/>
            <person name="Nagy L.G."/>
            <person name="Martin F.M."/>
        </authorList>
    </citation>
    <scope>NUCLEOTIDE SEQUENCE</scope>
    <source>
        <strain evidence="4">Prilba</strain>
    </source>
</reference>
<evidence type="ECO:0000313" key="4">
    <source>
        <dbReference type="EMBL" id="KAF8465788.1"/>
    </source>
</evidence>
<accession>A0A9P5JUW8</accession>
<feature type="compositionally biased region" description="Polar residues" evidence="1">
    <location>
        <begin position="153"/>
        <end position="171"/>
    </location>
</feature>
<feature type="region of interest" description="Disordered" evidence="1">
    <location>
        <begin position="149"/>
        <end position="171"/>
    </location>
</feature>
<dbReference type="AlphaFoldDB" id="A0A9P5JUW8"/>
<feature type="compositionally biased region" description="Basic and acidic residues" evidence="1">
    <location>
        <begin position="253"/>
        <end position="264"/>
    </location>
</feature>
<keyword evidence="2" id="KW-1133">Transmembrane helix</keyword>
<evidence type="ECO:0000256" key="2">
    <source>
        <dbReference type="SAM" id="Phobius"/>
    </source>
</evidence>
<keyword evidence="2" id="KW-0472">Membrane</keyword>
<keyword evidence="2" id="KW-0812">Transmembrane</keyword>
<dbReference type="EMBL" id="WHVB01000045">
    <property type="protein sequence ID" value="KAF8465788.1"/>
    <property type="molecule type" value="Genomic_DNA"/>
</dbReference>
<name>A0A9P5JUW8_9AGAM</name>
<evidence type="ECO:0000256" key="1">
    <source>
        <dbReference type="SAM" id="MobiDB-lite"/>
    </source>
</evidence>
<dbReference type="OrthoDB" id="3263644at2759"/>
<organism evidence="4 5">
    <name type="scientific">Russula ochroleuca</name>
    <dbReference type="NCBI Taxonomy" id="152965"/>
    <lineage>
        <taxon>Eukaryota</taxon>
        <taxon>Fungi</taxon>
        <taxon>Dikarya</taxon>
        <taxon>Basidiomycota</taxon>
        <taxon>Agaricomycotina</taxon>
        <taxon>Agaricomycetes</taxon>
        <taxon>Russulales</taxon>
        <taxon>Russulaceae</taxon>
        <taxon>Russula</taxon>
    </lineage>
</organism>
<feature type="chain" id="PRO_5040415543" evidence="3">
    <location>
        <begin position="21"/>
        <end position="289"/>
    </location>
</feature>
<dbReference type="Proteomes" id="UP000759537">
    <property type="component" value="Unassembled WGS sequence"/>
</dbReference>
<feature type="region of interest" description="Disordered" evidence="1">
    <location>
        <begin position="217"/>
        <end position="273"/>
    </location>
</feature>
<comment type="caution">
    <text evidence="4">The sequence shown here is derived from an EMBL/GenBank/DDBJ whole genome shotgun (WGS) entry which is preliminary data.</text>
</comment>
<sequence>MYRSLSVPFASFLLFQAAVSEWPVCDAATLATTPACDTNSLLTRSSEGPSSSSTRYVGGAAIQHSVNTAANTPQDSHHRVGIIVGACLGTAGAMFLIGLVLFWLLLRHRHPTATAEVQDVIPRHWGPRDFLGGHSVVVVANHPSRSIDLAGTDTDTASVAPTSDETSETKQWNKCTEVLDISVENAPRSPLPPLPLPEPIEPSIPTLCIHTNVEAELSPPSSQTCTPAGSSRSPIRPLPIPPTALEVRRHRSAKAEEAHLESSRRPLPRRKISADDRMVAKLCNITTEA</sequence>
<reference evidence="4" key="1">
    <citation type="submission" date="2019-10" db="EMBL/GenBank/DDBJ databases">
        <authorList>
            <consortium name="DOE Joint Genome Institute"/>
            <person name="Kuo A."/>
            <person name="Miyauchi S."/>
            <person name="Kiss E."/>
            <person name="Drula E."/>
            <person name="Kohler A."/>
            <person name="Sanchez-Garcia M."/>
            <person name="Andreopoulos B."/>
            <person name="Barry K.W."/>
            <person name="Bonito G."/>
            <person name="Buee M."/>
            <person name="Carver A."/>
            <person name="Chen C."/>
            <person name="Cichocki N."/>
            <person name="Clum A."/>
            <person name="Culley D."/>
            <person name="Crous P.W."/>
            <person name="Fauchery L."/>
            <person name="Girlanda M."/>
            <person name="Hayes R."/>
            <person name="Keri Z."/>
            <person name="LaButti K."/>
            <person name="Lipzen A."/>
            <person name="Lombard V."/>
            <person name="Magnuson J."/>
            <person name="Maillard F."/>
            <person name="Morin E."/>
            <person name="Murat C."/>
            <person name="Nolan M."/>
            <person name="Ohm R."/>
            <person name="Pangilinan J."/>
            <person name="Pereira M."/>
            <person name="Perotto S."/>
            <person name="Peter M."/>
            <person name="Riley R."/>
            <person name="Sitrit Y."/>
            <person name="Stielow B."/>
            <person name="Szollosi G."/>
            <person name="Zifcakova L."/>
            <person name="Stursova M."/>
            <person name="Spatafora J.W."/>
            <person name="Tedersoo L."/>
            <person name="Vaario L.-M."/>
            <person name="Yamada A."/>
            <person name="Yan M."/>
            <person name="Wang P."/>
            <person name="Xu J."/>
            <person name="Bruns T."/>
            <person name="Baldrian P."/>
            <person name="Vilgalys R."/>
            <person name="Henrissat B."/>
            <person name="Grigoriev I.V."/>
            <person name="Hibbett D."/>
            <person name="Nagy L.G."/>
            <person name="Martin F.M."/>
        </authorList>
    </citation>
    <scope>NUCLEOTIDE SEQUENCE</scope>
    <source>
        <strain evidence="4">Prilba</strain>
    </source>
</reference>
<feature type="signal peptide" evidence="3">
    <location>
        <begin position="1"/>
        <end position="20"/>
    </location>
</feature>
<keyword evidence="3" id="KW-0732">Signal</keyword>
<protein>
    <submittedName>
        <fullName evidence="4">Uncharacterized protein</fullName>
    </submittedName>
</protein>
<gene>
    <name evidence="4" type="ORF">DFH94DRAFT_698717</name>
</gene>